<dbReference type="AlphaFoldDB" id="A0A9R0HRY1"/>
<reference evidence="2" key="1">
    <citation type="journal article" date="2021" name="Nat. Commun.">
        <title>Genomic analyses provide insights into spinach domestication and the genetic basis of agronomic traits.</title>
        <authorList>
            <person name="Cai X."/>
            <person name="Sun X."/>
            <person name="Xu C."/>
            <person name="Sun H."/>
            <person name="Wang X."/>
            <person name="Ge C."/>
            <person name="Zhang Z."/>
            <person name="Wang Q."/>
            <person name="Fei Z."/>
            <person name="Jiao C."/>
            <person name="Wang Q."/>
        </authorList>
    </citation>
    <scope>NUCLEOTIDE SEQUENCE [LARGE SCALE GENOMIC DNA]</scope>
    <source>
        <strain evidence="2">cv. Varoflay</strain>
    </source>
</reference>
<feature type="transmembrane region" description="Helical" evidence="1">
    <location>
        <begin position="75"/>
        <end position="99"/>
    </location>
</feature>
<protein>
    <recommendedName>
        <fullName evidence="4">Transmembrane protein</fullName>
    </recommendedName>
</protein>
<keyword evidence="1" id="KW-0812">Transmembrane</keyword>
<keyword evidence="1" id="KW-1133">Transmembrane helix</keyword>
<organism evidence="2 3">
    <name type="scientific">Spinacia oleracea</name>
    <name type="common">Spinach</name>
    <dbReference type="NCBI Taxonomy" id="3562"/>
    <lineage>
        <taxon>Eukaryota</taxon>
        <taxon>Viridiplantae</taxon>
        <taxon>Streptophyta</taxon>
        <taxon>Embryophyta</taxon>
        <taxon>Tracheophyta</taxon>
        <taxon>Spermatophyta</taxon>
        <taxon>Magnoliopsida</taxon>
        <taxon>eudicotyledons</taxon>
        <taxon>Gunneridae</taxon>
        <taxon>Pentapetalae</taxon>
        <taxon>Caryophyllales</taxon>
        <taxon>Chenopodiaceae</taxon>
        <taxon>Chenopodioideae</taxon>
        <taxon>Anserineae</taxon>
        <taxon>Spinacia</taxon>
    </lineage>
</organism>
<accession>A0A9R0HRY1</accession>
<evidence type="ECO:0000313" key="2">
    <source>
        <dbReference type="Proteomes" id="UP000813463"/>
    </source>
</evidence>
<sequence length="225" mass="25840">MGESKETHIVEIPIVEEFQDQQSKTAIIIQQHPMMEISKSPGHLLLLKLWQREEHLFSHRISVAETKLDTLRREIFHLCCSFLVFHAFVTTLLFTSSAAEAQLGVIRCNKWWVPSFLGASTSAAIVVLVQVKLWRYWKVTERVKREKTDSRALGRAVQELRMKGANFDLSKEMSFCDSSKKIKKSSSVEIKWKPKIWCSNNLVTFCLILFAGLAFPAPKLFLCII</sequence>
<evidence type="ECO:0000313" key="3">
    <source>
        <dbReference type="RefSeq" id="XP_021835324.1"/>
    </source>
</evidence>
<reference evidence="3" key="2">
    <citation type="submission" date="2025-08" db="UniProtKB">
        <authorList>
            <consortium name="RefSeq"/>
        </authorList>
    </citation>
    <scope>IDENTIFICATION</scope>
    <source>
        <tissue evidence="3">Leaf</tissue>
    </source>
</reference>
<keyword evidence="1" id="KW-0472">Membrane</keyword>
<feature type="transmembrane region" description="Helical" evidence="1">
    <location>
        <begin position="196"/>
        <end position="215"/>
    </location>
</feature>
<dbReference type="KEGG" id="soe:110775029"/>
<feature type="transmembrane region" description="Helical" evidence="1">
    <location>
        <begin position="111"/>
        <end position="134"/>
    </location>
</feature>
<dbReference type="RefSeq" id="XP_021835324.1">
    <property type="nucleotide sequence ID" value="XM_021979632.2"/>
</dbReference>
<gene>
    <name evidence="3" type="primary">LOC110775029</name>
</gene>
<dbReference type="PANTHER" id="PTHR33287:SF3">
    <property type="entry name" value="OS03G0453550 PROTEIN"/>
    <property type="match status" value="1"/>
</dbReference>
<dbReference type="GeneID" id="110775029"/>
<dbReference type="OrthoDB" id="665000at2759"/>
<evidence type="ECO:0008006" key="4">
    <source>
        <dbReference type="Google" id="ProtNLM"/>
    </source>
</evidence>
<keyword evidence="2" id="KW-1185">Reference proteome</keyword>
<dbReference type="PANTHER" id="PTHR33287">
    <property type="entry name" value="OS03G0453550 PROTEIN"/>
    <property type="match status" value="1"/>
</dbReference>
<evidence type="ECO:0000256" key="1">
    <source>
        <dbReference type="SAM" id="Phobius"/>
    </source>
</evidence>
<name>A0A9R0HRY1_SPIOL</name>
<proteinExistence type="predicted"/>
<dbReference type="Proteomes" id="UP000813463">
    <property type="component" value="Chromosome 1"/>
</dbReference>